<accession>A0A2N9X723</accession>
<dbReference type="RefSeq" id="WP_100152106.1">
    <property type="nucleotide sequence ID" value="NZ_CP166869.1"/>
</dbReference>
<dbReference type="AlphaFoldDB" id="A0A2N9X723"/>
<comment type="caution">
    <text evidence="1">The sequence shown here is derived from an EMBL/GenBank/DDBJ whole genome shotgun (WGS) entry which is preliminary data.</text>
</comment>
<evidence type="ECO:0000313" key="1">
    <source>
        <dbReference type="EMBL" id="PIT39437.1"/>
    </source>
</evidence>
<gene>
    <name evidence="1" type="ORF">BHC54_05745</name>
</gene>
<dbReference type="EMBL" id="MEIL01000027">
    <property type="protein sequence ID" value="PIT39437.1"/>
    <property type="molecule type" value="Genomic_DNA"/>
</dbReference>
<sequence>MLIQYLRKWLIFAQIRLNRIRKDYYRQGDFWIAADCEINDSFTQIGVMNMSVLGAEFWLM</sequence>
<keyword evidence="2" id="KW-1185">Reference proteome</keyword>
<name>A0A2N9X723_9NEIS</name>
<organism evidence="1 2">
    <name type="scientific">Snodgrassella alvi</name>
    <dbReference type="NCBI Taxonomy" id="1196083"/>
    <lineage>
        <taxon>Bacteria</taxon>
        <taxon>Pseudomonadati</taxon>
        <taxon>Pseudomonadota</taxon>
        <taxon>Betaproteobacteria</taxon>
        <taxon>Neisseriales</taxon>
        <taxon>Neisseriaceae</taxon>
        <taxon>Snodgrassella</taxon>
    </lineage>
</organism>
<evidence type="ECO:0000313" key="2">
    <source>
        <dbReference type="Proteomes" id="UP000230202"/>
    </source>
</evidence>
<dbReference type="Proteomes" id="UP000230202">
    <property type="component" value="Unassembled WGS sequence"/>
</dbReference>
<proteinExistence type="predicted"/>
<reference evidence="1" key="1">
    <citation type="journal article" date="2017" name="MBio">
        <title>Type VI secretion-mediated competition in the bee gut microbiome.</title>
        <authorList>
            <person name="Steele M.I."/>
            <person name="Kwong W.K."/>
            <person name="Powell J.E."/>
            <person name="Whiteley M."/>
            <person name="Moran N.A."/>
        </authorList>
    </citation>
    <scope>NUCLEOTIDE SEQUENCE [LARGE SCALE GENOMIC DNA]</scope>
    <source>
        <strain evidence="1">WkB273</strain>
    </source>
</reference>
<protein>
    <submittedName>
        <fullName evidence="1">Uncharacterized protein</fullName>
    </submittedName>
</protein>